<gene>
    <name evidence="1" type="ORF">GGR17_003211</name>
</gene>
<evidence type="ECO:0000313" key="1">
    <source>
        <dbReference type="EMBL" id="MBB4023382.1"/>
    </source>
</evidence>
<comment type="caution">
    <text evidence="1">The sequence shown here is derived from an EMBL/GenBank/DDBJ whole genome shotgun (WGS) entry which is preliminary data.</text>
</comment>
<reference evidence="1" key="1">
    <citation type="submission" date="2020-08" db="EMBL/GenBank/DDBJ databases">
        <title>Genomic Encyclopedia of Type Strains, Phase IV (KMG-IV): sequencing the most valuable type-strain genomes for metagenomic binning, comparative biology and taxonomic classification.</title>
        <authorList>
            <person name="Goeker M."/>
        </authorList>
    </citation>
    <scope>NUCLEOTIDE SEQUENCE [LARGE SCALE GENOMIC DNA]</scope>
    <source>
        <strain evidence="1">DSM 105040</strain>
    </source>
</reference>
<dbReference type="EMBL" id="JACIEQ010000005">
    <property type="protein sequence ID" value="MBB4023382.1"/>
    <property type="molecule type" value="Genomic_DNA"/>
</dbReference>
<dbReference type="Gene3D" id="3.40.430.10">
    <property type="entry name" value="Dihydrofolate Reductase, subunit A"/>
    <property type="match status" value="1"/>
</dbReference>
<dbReference type="AlphaFoldDB" id="A0A840CH11"/>
<keyword evidence="2" id="KW-1185">Reference proteome</keyword>
<protein>
    <submittedName>
        <fullName evidence="1">Dihydrofolate reductase</fullName>
        <ecNumber evidence="1">1.5.1.3</ecNumber>
    </submittedName>
</protein>
<keyword evidence="1" id="KW-0560">Oxidoreductase</keyword>
<dbReference type="Proteomes" id="UP000585681">
    <property type="component" value="Unassembled WGS sequence"/>
</dbReference>
<name>A0A840CH11_9RHOB</name>
<accession>A0A840CH11</accession>
<organism evidence="1 2">
    <name type="scientific">Actibacterium naphthalenivorans</name>
    <dbReference type="NCBI Taxonomy" id="1614693"/>
    <lineage>
        <taxon>Bacteria</taxon>
        <taxon>Pseudomonadati</taxon>
        <taxon>Pseudomonadota</taxon>
        <taxon>Alphaproteobacteria</taxon>
        <taxon>Rhodobacterales</taxon>
        <taxon>Roseobacteraceae</taxon>
        <taxon>Actibacterium</taxon>
    </lineage>
</organism>
<dbReference type="EC" id="1.5.1.3" evidence="1"/>
<dbReference type="InterPro" id="IPR024072">
    <property type="entry name" value="DHFR-like_dom_sf"/>
</dbReference>
<evidence type="ECO:0000313" key="2">
    <source>
        <dbReference type="Proteomes" id="UP000585681"/>
    </source>
</evidence>
<dbReference type="RefSeq" id="WP_054539572.1">
    <property type="nucleotide sequence ID" value="NZ_JACIEQ010000005.1"/>
</dbReference>
<proteinExistence type="predicted"/>
<dbReference type="GO" id="GO:0004146">
    <property type="term" value="F:dihydrofolate reductase activity"/>
    <property type="evidence" value="ECO:0007669"/>
    <property type="project" value="UniProtKB-EC"/>
</dbReference>
<sequence length="186" mass="19877">MPEPRFTLALVTSADGFIARTPGEPPQVWASAEEQDLFFAEVAAADWSIMGRHTHAAADRPERRRIILSTGAGGWRRPTQLWLNPEKLGPSDLAARVGAVHPMRNGLILGGTRVHDWFHAAGAIDLVKLTVEPISFGAGLPVFSGQAVADPVQVFQAAGYRAITDEPLNAGGTRLVTLRPRGAAEG</sequence>
<dbReference type="SUPFAM" id="SSF53597">
    <property type="entry name" value="Dihydrofolate reductase-like"/>
    <property type="match status" value="1"/>
</dbReference>